<protein>
    <submittedName>
        <fullName evidence="4">Protein kinase domain-containing protein</fullName>
    </submittedName>
</protein>
<dbReference type="AlphaFoldDB" id="A0A0R3RQL3"/>
<accession>A0A0R3RQL3</accession>
<reference evidence="4" key="1">
    <citation type="submission" date="2017-02" db="UniProtKB">
        <authorList>
            <consortium name="WormBaseParasite"/>
        </authorList>
    </citation>
    <scope>IDENTIFICATION</scope>
</reference>
<keyword evidence="3" id="KW-1185">Reference proteome</keyword>
<dbReference type="Proteomes" id="UP000050640">
    <property type="component" value="Unplaced"/>
</dbReference>
<dbReference type="PANTHER" id="PTHR31895">
    <property type="entry name" value="PROTEIN CBG03177-RELATED"/>
    <property type="match status" value="1"/>
</dbReference>
<dbReference type="WBParaSite" id="EEL_0000397701-mRNA-1">
    <property type="protein sequence ID" value="EEL_0000397701-mRNA-1"/>
    <property type="gene ID" value="EEL_0000397701"/>
</dbReference>
<dbReference type="PANTHER" id="PTHR31895:SF17">
    <property type="entry name" value="TIL DOMAIN-CONTAINING PROTEIN"/>
    <property type="match status" value="1"/>
</dbReference>
<feature type="compositionally biased region" description="Low complexity" evidence="1">
    <location>
        <begin position="195"/>
        <end position="210"/>
    </location>
</feature>
<feature type="signal peptide" evidence="2">
    <location>
        <begin position="1"/>
        <end position="21"/>
    </location>
</feature>
<feature type="chain" id="PRO_5006447720" evidence="2">
    <location>
        <begin position="22"/>
        <end position="493"/>
    </location>
</feature>
<sequence>MKRFLLPFLIALIVLLHYTFSATIIEKKPHDRSRRCICVKIKSQCQCNNERQHESITHHQQQQFNLEQPLTTDSRTERNLSVSHQSMAHLSSCIPICFQKCMKKQYSHCQQSCQNMCKVEQSIPPTIELPQLIPQQQPQQQQQPLQIILEYLPTQHQIWEESNIQKDNTAPISRIQLSPPIPTIISNTSVLVTEPNRPSSPLSSNSIRPLTSAPHGQFPDNNNNICDRPCMPSCQCNQQSPSTSASLLQQQHPSESVVHQPLMSDGPLRQESAANNGKIPLRTQTSSCASFCMPSCREQCIHQIAMSLSAFYSTPSPALPSLSQTVQSKPTVFEMPEFKQEHSAEAEKIPINEVHQTQHSFACLFICKNNCMQQCVQQNGSAEQCDISCTYACHDNCAQQYRQQQQQPELIHDQVLSQPIHQQSQQISIIQHPPSLLTRFQQVQQMPVNEISRDQLLLQQRLTSSQQTPDISQYVPRIITSTNLEVHVKRKLK</sequence>
<organism evidence="3 4">
    <name type="scientific">Elaeophora elaphi</name>
    <dbReference type="NCBI Taxonomy" id="1147741"/>
    <lineage>
        <taxon>Eukaryota</taxon>
        <taxon>Metazoa</taxon>
        <taxon>Ecdysozoa</taxon>
        <taxon>Nematoda</taxon>
        <taxon>Chromadorea</taxon>
        <taxon>Rhabditida</taxon>
        <taxon>Spirurina</taxon>
        <taxon>Spiruromorpha</taxon>
        <taxon>Filarioidea</taxon>
        <taxon>Onchocercidae</taxon>
        <taxon>Elaeophora</taxon>
    </lineage>
</organism>
<name>A0A0R3RQL3_9BILA</name>
<evidence type="ECO:0000256" key="2">
    <source>
        <dbReference type="SAM" id="SignalP"/>
    </source>
</evidence>
<feature type="region of interest" description="Disordered" evidence="1">
    <location>
        <begin position="192"/>
        <end position="220"/>
    </location>
</feature>
<evidence type="ECO:0000313" key="3">
    <source>
        <dbReference type="Proteomes" id="UP000050640"/>
    </source>
</evidence>
<evidence type="ECO:0000313" key="4">
    <source>
        <dbReference type="WBParaSite" id="EEL_0000397701-mRNA-1"/>
    </source>
</evidence>
<evidence type="ECO:0000256" key="1">
    <source>
        <dbReference type="SAM" id="MobiDB-lite"/>
    </source>
</evidence>
<proteinExistence type="predicted"/>
<keyword evidence="2" id="KW-0732">Signal</keyword>